<gene>
    <name evidence="3" type="ORF">HLPCO_002951</name>
</gene>
<evidence type="ECO:0000313" key="3">
    <source>
        <dbReference type="EMBL" id="ERJ10998.1"/>
    </source>
</evidence>
<comment type="caution">
    <text evidence="3">The sequence shown here is derived from an EMBL/GenBank/DDBJ whole genome shotgun (WGS) entry which is preliminary data.</text>
</comment>
<keyword evidence="4" id="KW-1185">Reference proteome</keyword>
<dbReference type="InParanoid" id="U2E710"/>
<dbReference type="InterPro" id="IPR010187">
    <property type="entry name" value="Various_sel_PB"/>
</dbReference>
<protein>
    <submittedName>
        <fullName evidence="3">Glycine/sarcosine/betaine reductase selenoprotein</fullName>
    </submittedName>
</protein>
<keyword evidence="1" id="KW-0712">Selenocysteine</keyword>
<dbReference type="AlphaFoldDB" id="U2E710"/>
<dbReference type="GO" id="GO:0050485">
    <property type="term" value="F:oxidoreductase activity, acting on X-H and Y-H to form an X-Y bond, with a disulfide as acceptor"/>
    <property type="evidence" value="ECO:0007669"/>
    <property type="project" value="InterPro"/>
</dbReference>
<sequence length="160" mass="18310">MDILKVEKFLQSKVDPDFRMIDNREREIPFTLMSKPISEAKIALISSAGLYSKGGLPFDTEDLFGDTSFRIISKDVTMEDLDIAHTHYDHKYIREDINTVFPVELLKELEKQGEIGELVNQNYSFSGYILKTEELKKDLSIKVLNLLQEDQVDAVILAPV</sequence>
<evidence type="ECO:0000256" key="2">
    <source>
        <dbReference type="ARBA" id="ARBA00023002"/>
    </source>
</evidence>
<dbReference type="OrthoDB" id="9802712at2"/>
<dbReference type="EMBL" id="AFNU02000019">
    <property type="protein sequence ID" value="ERJ10998.1"/>
    <property type="molecule type" value="Genomic_DNA"/>
</dbReference>
<dbReference type="Pfam" id="PF07355">
    <property type="entry name" value="GRDB"/>
    <property type="match status" value="1"/>
</dbReference>
<accession>U2E710</accession>
<reference evidence="3 4" key="2">
    <citation type="journal article" date="2013" name="PLoS ONE">
        <title>INDIGO - INtegrated Data Warehouse of MIcrobial GenOmes with Examples from the Red Sea Extremophiles.</title>
        <authorList>
            <person name="Alam I."/>
            <person name="Antunes A."/>
            <person name="Kamau A.A."/>
            <person name="Ba Alawi W."/>
            <person name="Kalkatawi M."/>
            <person name="Stingl U."/>
            <person name="Bajic V.B."/>
        </authorList>
    </citation>
    <scope>NUCLEOTIDE SEQUENCE [LARGE SCALE GENOMIC DNA]</scope>
    <source>
        <strain evidence="3 4">SSD-17B</strain>
    </source>
</reference>
<dbReference type="RefSeq" id="WP_008825532.1">
    <property type="nucleotide sequence ID" value="NZ_AFNU02000019.1"/>
</dbReference>
<evidence type="ECO:0000313" key="4">
    <source>
        <dbReference type="Proteomes" id="UP000005707"/>
    </source>
</evidence>
<dbReference type="eggNOG" id="COG1978">
    <property type="taxonomic scope" value="Bacteria"/>
</dbReference>
<dbReference type="Proteomes" id="UP000005707">
    <property type="component" value="Unassembled WGS sequence"/>
</dbReference>
<reference evidence="3 4" key="1">
    <citation type="journal article" date="2011" name="J. Bacteriol.">
        <title>Genome sequence of Haloplasma contractile, an unusual contractile bacterium from a deep-sea anoxic brine lake.</title>
        <authorList>
            <person name="Antunes A."/>
            <person name="Alam I."/>
            <person name="El Dorry H."/>
            <person name="Siam R."/>
            <person name="Robertson A."/>
            <person name="Bajic V.B."/>
            <person name="Stingl U."/>
        </authorList>
    </citation>
    <scope>NUCLEOTIDE SEQUENCE [LARGE SCALE GENOMIC DNA]</scope>
    <source>
        <strain evidence="3 4">SSD-17B</strain>
    </source>
</reference>
<name>U2E710_9MOLU</name>
<keyword evidence="2" id="KW-0560">Oxidoreductase</keyword>
<organism evidence="3 4">
    <name type="scientific">Haloplasma contractile SSD-17B</name>
    <dbReference type="NCBI Taxonomy" id="1033810"/>
    <lineage>
        <taxon>Bacteria</taxon>
        <taxon>Bacillati</taxon>
        <taxon>Mycoplasmatota</taxon>
        <taxon>Mollicutes</taxon>
        <taxon>Haloplasmatales</taxon>
        <taxon>Haloplasmataceae</taxon>
        <taxon>Haloplasma</taxon>
    </lineage>
</organism>
<dbReference type="STRING" id="1033810.HLPCO_002951"/>
<proteinExistence type="predicted"/>
<evidence type="ECO:0000256" key="1">
    <source>
        <dbReference type="ARBA" id="ARBA00022933"/>
    </source>
</evidence>